<feature type="region of interest" description="Disordered" evidence="3">
    <location>
        <begin position="210"/>
        <end position="232"/>
    </location>
</feature>
<dbReference type="Proteomes" id="UP001651050">
    <property type="component" value="Unassembled WGS sequence"/>
</dbReference>
<dbReference type="PANTHER" id="PTHR35561:SF1">
    <property type="entry name" value="RNA 2',3'-CYCLIC PHOSPHODIESTERASE"/>
    <property type="match status" value="1"/>
</dbReference>
<comment type="caution">
    <text evidence="4">The sequence shown here is derived from an EMBL/GenBank/DDBJ whole genome shotgun (WGS) entry which is preliminary data.</text>
</comment>
<proteinExistence type="inferred from homology"/>
<comment type="catalytic activity">
    <reaction evidence="2">
        <text>a 3'-end 2',3'-cyclophospho-ribonucleotide-RNA + H2O = a 3'-end 2'-phospho-ribonucleotide-RNA + H(+)</text>
        <dbReference type="Rhea" id="RHEA:11828"/>
        <dbReference type="Rhea" id="RHEA-COMP:10464"/>
        <dbReference type="Rhea" id="RHEA-COMP:17353"/>
        <dbReference type="ChEBI" id="CHEBI:15377"/>
        <dbReference type="ChEBI" id="CHEBI:15378"/>
        <dbReference type="ChEBI" id="CHEBI:83064"/>
        <dbReference type="ChEBI" id="CHEBI:173113"/>
        <dbReference type="EC" id="3.1.4.58"/>
    </reaction>
</comment>
<sequence length="232" mass="24029">MRLFTAVYPSAEAAGHLELALAGVGGSSLSDPGRGLRWVPPEQRHVTLVFHGEVPDGAVPGYVEALTTALHDVPPFELALAGSGSFGGRTLWVGVAGAVDELRRAAELAQDAAVGAAGLPASDRTAGRPHLTVARATLRAGEGRPARRRVDGARGGTRGPRGRDPEESSLVPWARALAVYRGPAWDVDAVRVVASRLGEGRSGGPLHEEVAAVPLEGGRQDEAGGRVPSWEA</sequence>
<evidence type="ECO:0000313" key="5">
    <source>
        <dbReference type="Proteomes" id="UP001651050"/>
    </source>
</evidence>
<dbReference type="PANTHER" id="PTHR35561">
    <property type="entry name" value="RNA 2',3'-CYCLIC PHOSPHODIESTERASE"/>
    <property type="match status" value="1"/>
</dbReference>
<dbReference type="EC" id="3.1.4.58" evidence="2"/>
<feature type="active site" description="Proton donor" evidence="2">
    <location>
        <position position="45"/>
    </location>
</feature>
<keyword evidence="5" id="KW-1185">Reference proteome</keyword>
<dbReference type="InterPro" id="IPR004175">
    <property type="entry name" value="RNA_CPDase"/>
</dbReference>
<name>A0ABT0J7L0_9MICO</name>
<keyword evidence="1 2" id="KW-0378">Hydrolase</keyword>
<evidence type="ECO:0000256" key="2">
    <source>
        <dbReference type="HAMAP-Rule" id="MF_01940"/>
    </source>
</evidence>
<dbReference type="HAMAP" id="MF_01940">
    <property type="entry name" value="RNA_CPDase"/>
    <property type="match status" value="1"/>
</dbReference>
<keyword evidence="4" id="KW-0436">Ligase</keyword>
<organism evidence="4 5">
    <name type="scientific">Isoptericola peretonis</name>
    <dbReference type="NCBI Taxonomy" id="2918523"/>
    <lineage>
        <taxon>Bacteria</taxon>
        <taxon>Bacillati</taxon>
        <taxon>Actinomycetota</taxon>
        <taxon>Actinomycetes</taxon>
        <taxon>Micrococcales</taxon>
        <taxon>Promicromonosporaceae</taxon>
        <taxon>Isoptericola</taxon>
    </lineage>
</organism>
<dbReference type="RefSeq" id="WP_416345352.1">
    <property type="nucleotide sequence ID" value="NZ_JALQCY010000006.1"/>
</dbReference>
<dbReference type="EMBL" id="JALQCY010000006">
    <property type="protein sequence ID" value="MCK9795490.1"/>
    <property type="molecule type" value="Genomic_DNA"/>
</dbReference>
<gene>
    <name evidence="4" type="ORF">M1843_17235</name>
</gene>
<dbReference type="GO" id="GO:0016874">
    <property type="term" value="F:ligase activity"/>
    <property type="evidence" value="ECO:0007669"/>
    <property type="project" value="UniProtKB-KW"/>
</dbReference>
<protein>
    <recommendedName>
        <fullName evidence="2">RNA 2',3'-cyclic phosphodiesterase</fullName>
        <shortName evidence="2">RNA 2',3'-CPDase</shortName>
        <ecNumber evidence="2">3.1.4.58</ecNumber>
    </recommendedName>
</protein>
<feature type="region of interest" description="Disordered" evidence="3">
    <location>
        <begin position="135"/>
        <end position="168"/>
    </location>
</feature>
<feature type="short sequence motif" description="HXTX 1" evidence="2">
    <location>
        <begin position="45"/>
        <end position="48"/>
    </location>
</feature>
<accession>A0ABT0J7L0</accession>
<dbReference type="SUPFAM" id="SSF55144">
    <property type="entry name" value="LigT-like"/>
    <property type="match status" value="1"/>
</dbReference>
<dbReference type="InterPro" id="IPR009097">
    <property type="entry name" value="Cyclic_Pdiesterase"/>
</dbReference>
<reference evidence="4 5" key="1">
    <citation type="submission" date="2022-02" db="EMBL/GenBank/DDBJ databases">
        <title>The car tank lid bacteriome: a reservoir of bacteria with potential in bioremediation of fuel.</title>
        <authorList>
            <person name="Vidal-Verdu A."/>
            <person name="Gomez-Martinez D."/>
            <person name="Latorre-Perez A."/>
            <person name="Pereto J."/>
            <person name="Porcar M."/>
        </authorList>
    </citation>
    <scope>NUCLEOTIDE SEQUENCE [LARGE SCALE GENOMIC DNA]</scope>
    <source>
        <strain evidence="4 5">4D.3</strain>
    </source>
</reference>
<comment type="function">
    <text evidence="2">Hydrolyzes RNA 2',3'-cyclic phosphodiester to an RNA 2'-phosphomonoester.</text>
</comment>
<dbReference type="Pfam" id="PF13563">
    <property type="entry name" value="2_5_RNA_ligase2"/>
    <property type="match status" value="1"/>
</dbReference>
<evidence type="ECO:0000256" key="1">
    <source>
        <dbReference type="ARBA" id="ARBA00022801"/>
    </source>
</evidence>
<comment type="similarity">
    <text evidence="2">Belongs to the 2H phosphoesterase superfamily. ThpR family.</text>
</comment>
<feature type="active site" description="Proton acceptor" evidence="2">
    <location>
        <position position="130"/>
    </location>
</feature>
<feature type="compositionally biased region" description="Basic and acidic residues" evidence="3">
    <location>
        <begin position="141"/>
        <end position="152"/>
    </location>
</feature>
<evidence type="ECO:0000256" key="3">
    <source>
        <dbReference type="SAM" id="MobiDB-lite"/>
    </source>
</evidence>
<evidence type="ECO:0000313" key="4">
    <source>
        <dbReference type="EMBL" id="MCK9795490.1"/>
    </source>
</evidence>
<dbReference type="Gene3D" id="3.90.1140.10">
    <property type="entry name" value="Cyclic phosphodiesterase"/>
    <property type="match status" value="1"/>
</dbReference>
<feature type="short sequence motif" description="HXTX 2" evidence="2">
    <location>
        <begin position="130"/>
        <end position="133"/>
    </location>
</feature>